<name>A0AAW9AA62_9BACL</name>
<evidence type="ECO:0008006" key="3">
    <source>
        <dbReference type="Google" id="ProtNLM"/>
    </source>
</evidence>
<dbReference type="Gene3D" id="3.40.50.1000">
    <property type="entry name" value="HAD superfamily/HAD-like"/>
    <property type="match status" value="1"/>
</dbReference>
<evidence type="ECO:0000313" key="2">
    <source>
        <dbReference type="Proteomes" id="UP001271648"/>
    </source>
</evidence>
<accession>A0AAW9AA62</accession>
<comment type="caution">
    <text evidence="1">The sequence shown here is derived from an EMBL/GenBank/DDBJ whole genome shotgun (WGS) entry which is preliminary data.</text>
</comment>
<sequence length="272" mass="31222">MNWMKQVKVAIFDMDGTLYQDDAFLGRYITYLLDGIVDEEKMGAVVSEAYDILDGSHILQLGHFFDREQHFFYEHDQFIPTTCYSWEGKKHENPIVENASLLFIGDPWGIANLYAEKYGITRERRAEAFEKVRYEMIDDPFKIRRHTPLFESIAALGTKKKIFMTNTPGDTGPAFVTYLNIGSMFDDYVFDAKKPLGMETIVKGLLKEGFAPNEILSIGDNPYNDLAPVRKLGGRTCLISPYTHFGKHEWDYTVKTVEELADFLHQSSVIKL</sequence>
<dbReference type="RefSeq" id="WP_317940558.1">
    <property type="nucleotide sequence ID" value="NZ_JAUBDJ010000003.1"/>
</dbReference>
<organism evidence="1 2">
    <name type="scientific">Sporosarcina thermotolerans</name>
    <dbReference type="NCBI Taxonomy" id="633404"/>
    <lineage>
        <taxon>Bacteria</taxon>
        <taxon>Bacillati</taxon>
        <taxon>Bacillota</taxon>
        <taxon>Bacilli</taxon>
        <taxon>Bacillales</taxon>
        <taxon>Caryophanaceae</taxon>
        <taxon>Sporosarcina</taxon>
    </lineage>
</organism>
<protein>
    <recommendedName>
        <fullName evidence="3">HAD family hydrolase</fullName>
    </recommendedName>
</protein>
<proteinExistence type="predicted"/>
<dbReference type="Pfam" id="PF00702">
    <property type="entry name" value="Hydrolase"/>
    <property type="match status" value="1"/>
</dbReference>
<dbReference type="SUPFAM" id="SSF56784">
    <property type="entry name" value="HAD-like"/>
    <property type="match status" value="1"/>
</dbReference>
<evidence type="ECO:0000313" key="1">
    <source>
        <dbReference type="EMBL" id="MDW0116830.1"/>
    </source>
</evidence>
<dbReference type="AlphaFoldDB" id="A0AAW9AA62"/>
<dbReference type="EMBL" id="JAUBDJ010000003">
    <property type="protein sequence ID" value="MDW0116830.1"/>
    <property type="molecule type" value="Genomic_DNA"/>
</dbReference>
<reference evidence="1 2" key="1">
    <citation type="submission" date="2023-06" db="EMBL/GenBank/DDBJ databases">
        <title>Sporosarcina sp. nov., isolated from Korean traditional fermented seafood 'Jeotgal'.</title>
        <authorList>
            <person name="Yang A.I."/>
            <person name="Shin N.-R."/>
        </authorList>
    </citation>
    <scope>NUCLEOTIDE SEQUENCE [LARGE SCALE GENOMIC DNA]</scope>
    <source>
        <strain evidence="1 2">KCTC43456</strain>
    </source>
</reference>
<dbReference type="InterPro" id="IPR023214">
    <property type="entry name" value="HAD_sf"/>
</dbReference>
<dbReference type="CDD" id="cd01427">
    <property type="entry name" value="HAD_like"/>
    <property type="match status" value="1"/>
</dbReference>
<dbReference type="Proteomes" id="UP001271648">
    <property type="component" value="Unassembled WGS sequence"/>
</dbReference>
<gene>
    <name evidence="1" type="ORF">QTL97_07790</name>
</gene>
<keyword evidence="2" id="KW-1185">Reference proteome</keyword>
<dbReference type="InterPro" id="IPR036412">
    <property type="entry name" value="HAD-like_sf"/>
</dbReference>